<gene>
    <name evidence="3" type="ORF">ACFOX0_31520</name>
</gene>
<dbReference type="Pfam" id="PF01408">
    <property type="entry name" value="GFO_IDH_MocA"/>
    <property type="match status" value="1"/>
</dbReference>
<dbReference type="RefSeq" id="WP_377552840.1">
    <property type="nucleotide sequence ID" value="NZ_JBHSBN010000041.1"/>
</dbReference>
<feature type="domain" description="GFO/IDH/MocA-like oxidoreductase" evidence="2">
    <location>
        <begin position="121"/>
        <end position="254"/>
    </location>
</feature>
<dbReference type="SUPFAM" id="SSF51735">
    <property type="entry name" value="NAD(P)-binding Rossmann-fold domains"/>
    <property type="match status" value="1"/>
</dbReference>
<dbReference type="InterPro" id="IPR036291">
    <property type="entry name" value="NAD(P)-bd_dom_sf"/>
</dbReference>
<dbReference type="PANTHER" id="PTHR43249">
    <property type="entry name" value="UDP-N-ACETYL-2-AMINO-2-DEOXY-D-GLUCURONATE OXIDASE"/>
    <property type="match status" value="1"/>
</dbReference>
<protein>
    <submittedName>
        <fullName evidence="3">Gfo/Idh/MocA family protein</fullName>
    </submittedName>
</protein>
<sequence>MATAALIGCGDVSVVHRAAIERLGVDLVGVCDIDPSRAGTGYVDHRRLLDELRPDVVHVCTPHDRHVPIALDALDRGVHVLLEKPVAHTVAEADRLIWAAREHPDVKVGICLQNRYNLAARAARTLLTSGELGAVHGGSATVLWHRDRDYYRARPWRGRVGRSGGGVLINQAIHTVDLLQWLLGDVVGLRGHIGRYGIDDGTGDAGSDGGIDVEDTANLLLDHAGGARSVLFATVTNVVDTPVTIEIATDRATLLIRGDLTVSYRDGRTEVVPERRAGPDGRDYWGASHESLITDFYRRLTEPAPFWLGPEEGARSLRLIEQVYRQHT</sequence>
<feature type="domain" description="Gfo/Idh/MocA-like oxidoreductase N-terminal" evidence="1">
    <location>
        <begin position="4"/>
        <end position="105"/>
    </location>
</feature>
<evidence type="ECO:0000313" key="4">
    <source>
        <dbReference type="Proteomes" id="UP001595868"/>
    </source>
</evidence>
<dbReference type="Gene3D" id="3.30.360.10">
    <property type="entry name" value="Dihydrodipicolinate Reductase, domain 2"/>
    <property type="match status" value="1"/>
</dbReference>
<dbReference type="Proteomes" id="UP001595868">
    <property type="component" value="Unassembled WGS sequence"/>
</dbReference>
<evidence type="ECO:0000259" key="1">
    <source>
        <dbReference type="Pfam" id="PF01408"/>
    </source>
</evidence>
<reference evidence="4" key="1">
    <citation type="journal article" date="2019" name="Int. J. Syst. Evol. Microbiol.">
        <title>The Global Catalogue of Microorganisms (GCM) 10K type strain sequencing project: providing services to taxonomists for standard genome sequencing and annotation.</title>
        <authorList>
            <consortium name="The Broad Institute Genomics Platform"/>
            <consortium name="The Broad Institute Genome Sequencing Center for Infectious Disease"/>
            <person name="Wu L."/>
            <person name="Ma J."/>
        </authorList>
    </citation>
    <scope>NUCLEOTIDE SEQUENCE [LARGE SCALE GENOMIC DNA]</scope>
    <source>
        <strain evidence="4">2902at01</strain>
    </source>
</reference>
<dbReference type="SUPFAM" id="SSF55347">
    <property type="entry name" value="Glyceraldehyde-3-phosphate dehydrogenase-like, C-terminal domain"/>
    <property type="match status" value="1"/>
</dbReference>
<dbReference type="InterPro" id="IPR055170">
    <property type="entry name" value="GFO_IDH_MocA-like_dom"/>
</dbReference>
<comment type="caution">
    <text evidence="3">The sequence shown here is derived from an EMBL/GenBank/DDBJ whole genome shotgun (WGS) entry which is preliminary data.</text>
</comment>
<evidence type="ECO:0000313" key="3">
    <source>
        <dbReference type="EMBL" id="MFC4110436.1"/>
    </source>
</evidence>
<evidence type="ECO:0000259" key="2">
    <source>
        <dbReference type="Pfam" id="PF22725"/>
    </source>
</evidence>
<accession>A0ABV8KWC6</accession>
<dbReference type="PANTHER" id="PTHR43249:SF1">
    <property type="entry name" value="D-GLUCOSIDE 3-DEHYDROGENASE"/>
    <property type="match status" value="1"/>
</dbReference>
<dbReference type="Pfam" id="PF22725">
    <property type="entry name" value="GFO_IDH_MocA_C3"/>
    <property type="match status" value="1"/>
</dbReference>
<name>A0ABV8KWC6_9ACTN</name>
<dbReference type="EMBL" id="JBHSBN010000041">
    <property type="protein sequence ID" value="MFC4110436.1"/>
    <property type="molecule type" value="Genomic_DNA"/>
</dbReference>
<organism evidence="3 4">
    <name type="scientific">Micromonospora zhanjiangensis</name>
    <dbReference type="NCBI Taxonomy" id="1522057"/>
    <lineage>
        <taxon>Bacteria</taxon>
        <taxon>Bacillati</taxon>
        <taxon>Actinomycetota</taxon>
        <taxon>Actinomycetes</taxon>
        <taxon>Micromonosporales</taxon>
        <taxon>Micromonosporaceae</taxon>
        <taxon>Micromonospora</taxon>
    </lineage>
</organism>
<keyword evidence="4" id="KW-1185">Reference proteome</keyword>
<dbReference type="InterPro" id="IPR000683">
    <property type="entry name" value="Gfo/Idh/MocA-like_OxRdtase_N"/>
</dbReference>
<dbReference type="Gene3D" id="3.40.50.720">
    <property type="entry name" value="NAD(P)-binding Rossmann-like Domain"/>
    <property type="match status" value="1"/>
</dbReference>
<dbReference type="InterPro" id="IPR052515">
    <property type="entry name" value="Gfo/Idh/MocA_Oxidoreductase"/>
</dbReference>
<proteinExistence type="predicted"/>